<dbReference type="AlphaFoldDB" id="A0A0F4QN54"/>
<dbReference type="PANTHER" id="PTHR32089">
    <property type="entry name" value="METHYL-ACCEPTING CHEMOTAXIS PROTEIN MCPB"/>
    <property type="match status" value="1"/>
</dbReference>
<dbReference type="PROSITE" id="PS50192">
    <property type="entry name" value="T_SNARE"/>
    <property type="match status" value="1"/>
</dbReference>
<keyword evidence="5" id="KW-0997">Cell inner membrane</keyword>
<evidence type="ECO:0000256" key="5">
    <source>
        <dbReference type="ARBA" id="ARBA00022519"/>
    </source>
</evidence>
<sequence length="625" mass="67344">MKLKQLLVLSLITATILPLLIVTLVFATTISAFLTEKVEQSEIPTVLKQIKYAVELDIYTSIAPSRALAKSEFIKAWMTNGEASEDLAMIVRELGSVKRVNSSNTAFIVSAVSRNYYTPAGIVRKVEPDKEPWLDIFINSGTEYEISIDVDKSSTEATAFINYVIEDKGRRVGLAGVGQSLGAMTELISSYKIGESGIVFLVDADNVVQVHPDRSAVGTKVNIASLLGNVVSEEVNDRAVVRSAIKLDSLDWYVVVEIPEEEMFSAINTAIMTNIVIGCVIAVVSLLGANLLANRIFKPIEVISDAVTELSGKGGDLTARLGVEQNNEVGYLGKQIDIFLAQLHEMFKSVSETAKHVEGTAAEVYQNVKHVQGLSEQQSSSTDSVAAAVEQMNMTVSDISNNAQDASQVASDTEGNAQVSLKIVSDTIGHMAELESIMRNSVLSVNQLSKEIESISGVLEVIRGVSEQTNLLALNAAIEAARAGEQGRGFAVVADEVRNLAKRTAESTEEINGMINSLNATATETVNTITHGSDGTHKTSQLLSECGKSLREISEHIVRLSEMNIQIATATKEQSAATRDISQNVTVISDTARQTKAAMEQTYQFCNDLDSEAKSLSGTIGKFKL</sequence>
<dbReference type="GO" id="GO:0006935">
    <property type="term" value="P:chemotaxis"/>
    <property type="evidence" value="ECO:0007669"/>
    <property type="project" value="UniProtKB-KW"/>
</dbReference>
<feature type="domain" description="Methyl-accepting transducer" evidence="12">
    <location>
        <begin position="353"/>
        <end position="589"/>
    </location>
</feature>
<evidence type="ECO:0000256" key="1">
    <source>
        <dbReference type="ARBA" id="ARBA00004429"/>
    </source>
</evidence>
<keyword evidence="16" id="KW-1185">Reference proteome</keyword>
<feature type="domain" description="HAMP" evidence="14">
    <location>
        <begin position="294"/>
        <end position="348"/>
    </location>
</feature>
<keyword evidence="6" id="KW-0812">Transmembrane</keyword>
<dbReference type="GO" id="GO:0005886">
    <property type="term" value="C:plasma membrane"/>
    <property type="evidence" value="ECO:0007669"/>
    <property type="project" value="UniProtKB-SubCell"/>
</dbReference>
<evidence type="ECO:0000256" key="8">
    <source>
        <dbReference type="ARBA" id="ARBA00023136"/>
    </source>
</evidence>
<dbReference type="EMBL" id="JXYA01000021">
    <property type="protein sequence ID" value="KJZ09128.1"/>
    <property type="molecule type" value="Genomic_DNA"/>
</dbReference>
<evidence type="ECO:0000256" key="9">
    <source>
        <dbReference type="ARBA" id="ARBA00023224"/>
    </source>
</evidence>
<evidence type="ECO:0000256" key="10">
    <source>
        <dbReference type="ARBA" id="ARBA00029447"/>
    </source>
</evidence>
<dbReference type="CDD" id="cd12912">
    <property type="entry name" value="PDC2_MCP_like"/>
    <property type="match status" value="1"/>
</dbReference>
<evidence type="ECO:0000313" key="16">
    <source>
        <dbReference type="Proteomes" id="UP000033452"/>
    </source>
</evidence>
<keyword evidence="9 11" id="KW-0807">Transducer</keyword>
<reference evidence="15 16" key="1">
    <citation type="journal article" date="2015" name="BMC Genomics">
        <title>Genome mining reveals unlocked bioactive potential of marine Gram-negative bacteria.</title>
        <authorList>
            <person name="Machado H."/>
            <person name="Sonnenschein E.C."/>
            <person name="Melchiorsen J."/>
            <person name="Gram L."/>
        </authorList>
    </citation>
    <scope>NUCLEOTIDE SEQUENCE [LARGE SCALE GENOMIC DNA]</scope>
    <source>
        <strain evidence="15 16">S2471</strain>
    </source>
</reference>
<evidence type="ECO:0000259" key="12">
    <source>
        <dbReference type="PROSITE" id="PS50111"/>
    </source>
</evidence>
<evidence type="ECO:0000256" key="3">
    <source>
        <dbReference type="ARBA" id="ARBA00022481"/>
    </source>
</evidence>
<dbReference type="Gene3D" id="1.10.287.950">
    <property type="entry name" value="Methyl-accepting chemotaxis protein"/>
    <property type="match status" value="1"/>
</dbReference>
<dbReference type="InterPro" id="IPR004089">
    <property type="entry name" value="MCPsignal_dom"/>
</dbReference>
<dbReference type="PROSITE" id="PS50885">
    <property type="entry name" value="HAMP"/>
    <property type="match status" value="1"/>
</dbReference>
<dbReference type="Gene3D" id="3.30.450.20">
    <property type="entry name" value="PAS domain"/>
    <property type="match status" value="1"/>
</dbReference>
<dbReference type="CDD" id="cd06225">
    <property type="entry name" value="HAMP"/>
    <property type="match status" value="1"/>
</dbReference>
<keyword evidence="8" id="KW-0472">Membrane</keyword>
<keyword evidence="4" id="KW-0145">Chemotaxis</keyword>
<dbReference type="FunFam" id="1.10.287.950:FF:000001">
    <property type="entry name" value="Methyl-accepting chemotaxis sensory transducer"/>
    <property type="match status" value="1"/>
</dbReference>
<dbReference type="PROSITE" id="PS50111">
    <property type="entry name" value="CHEMOTAXIS_TRANSDUC_2"/>
    <property type="match status" value="1"/>
</dbReference>
<dbReference type="InterPro" id="IPR000727">
    <property type="entry name" value="T_SNARE_dom"/>
</dbReference>
<gene>
    <name evidence="15" type="ORF">TW77_10365</name>
</gene>
<dbReference type="GO" id="GO:0007165">
    <property type="term" value="P:signal transduction"/>
    <property type="evidence" value="ECO:0007669"/>
    <property type="project" value="UniProtKB-KW"/>
</dbReference>
<feature type="domain" description="T-SNARE coiled-coil homology" evidence="13">
    <location>
        <begin position="540"/>
        <end position="602"/>
    </location>
</feature>
<evidence type="ECO:0000256" key="11">
    <source>
        <dbReference type="PROSITE-ProRule" id="PRU00284"/>
    </source>
</evidence>
<dbReference type="OrthoDB" id="2489132at2"/>
<evidence type="ECO:0000256" key="6">
    <source>
        <dbReference type="ARBA" id="ARBA00022692"/>
    </source>
</evidence>
<evidence type="ECO:0000259" key="13">
    <source>
        <dbReference type="PROSITE" id="PS50192"/>
    </source>
</evidence>
<dbReference type="SUPFAM" id="SSF58104">
    <property type="entry name" value="Methyl-accepting chemotaxis protein (MCP) signaling domain"/>
    <property type="match status" value="1"/>
</dbReference>
<dbReference type="Proteomes" id="UP000033452">
    <property type="component" value="Unassembled WGS sequence"/>
</dbReference>
<dbReference type="SMART" id="SM00283">
    <property type="entry name" value="MA"/>
    <property type="match status" value="1"/>
</dbReference>
<accession>A0A0F4QN54</accession>
<dbReference type="CDD" id="cd11386">
    <property type="entry name" value="MCP_signal"/>
    <property type="match status" value="1"/>
</dbReference>
<protein>
    <recommendedName>
        <fullName evidence="17">Methyl-accepting chemotaxis protein</fullName>
    </recommendedName>
</protein>
<organism evidence="15 16">
    <name type="scientific">Pseudoalteromonas rubra</name>
    <dbReference type="NCBI Taxonomy" id="43658"/>
    <lineage>
        <taxon>Bacteria</taxon>
        <taxon>Pseudomonadati</taxon>
        <taxon>Pseudomonadota</taxon>
        <taxon>Gammaproteobacteria</taxon>
        <taxon>Alteromonadales</taxon>
        <taxon>Pseudoalteromonadaceae</taxon>
        <taxon>Pseudoalteromonas</taxon>
    </lineage>
</organism>
<evidence type="ECO:0008006" key="17">
    <source>
        <dbReference type="Google" id="ProtNLM"/>
    </source>
</evidence>
<proteinExistence type="inferred from homology"/>
<dbReference type="InterPro" id="IPR003660">
    <property type="entry name" value="HAMP_dom"/>
</dbReference>
<comment type="subcellular location">
    <subcellularLocation>
        <location evidence="1">Cell inner membrane</location>
        <topology evidence="1">Multi-pass membrane protein</topology>
    </subcellularLocation>
</comment>
<dbReference type="Pfam" id="PF00015">
    <property type="entry name" value="MCPsignal"/>
    <property type="match status" value="1"/>
</dbReference>
<dbReference type="SMART" id="SM00304">
    <property type="entry name" value="HAMP"/>
    <property type="match status" value="1"/>
</dbReference>
<evidence type="ECO:0000256" key="4">
    <source>
        <dbReference type="ARBA" id="ARBA00022500"/>
    </source>
</evidence>
<name>A0A0F4QN54_9GAMM</name>
<evidence type="ECO:0000256" key="2">
    <source>
        <dbReference type="ARBA" id="ARBA00022475"/>
    </source>
</evidence>
<dbReference type="RefSeq" id="WP_046004907.1">
    <property type="nucleotide sequence ID" value="NZ_JXYA01000021.1"/>
</dbReference>
<evidence type="ECO:0000259" key="14">
    <source>
        <dbReference type="PROSITE" id="PS50885"/>
    </source>
</evidence>
<dbReference type="PANTHER" id="PTHR32089:SF39">
    <property type="entry name" value="METHYL-ACCEPTING CHEMOTAXIS PROTEIN HLYB"/>
    <property type="match status" value="1"/>
</dbReference>
<keyword evidence="2" id="KW-1003">Cell membrane</keyword>
<comment type="caution">
    <text evidence="15">The sequence shown here is derived from an EMBL/GenBank/DDBJ whole genome shotgun (WGS) entry which is preliminary data.</text>
</comment>
<comment type="similarity">
    <text evidence="10">Belongs to the methyl-accepting chemotaxis (MCP) protein family.</text>
</comment>
<dbReference type="PATRIC" id="fig|43658.5.peg.2199"/>
<keyword evidence="7" id="KW-1133">Transmembrane helix</keyword>
<evidence type="ECO:0000256" key="7">
    <source>
        <dbReference type="ARBA" id="ARBA00022989"/>
    </source>
</evidence>
<dbReference type="Pfam" id="PF00672">
    <property type="entry name" value="HAMP"/>
    <property type="match status" value="1"/>
</dbReference>
<evidence type="ECO:0000313" key="15">
    <source>
        <dbReference type="EMBL" id="KJZ09128.1"/>
    </source>
</evidence>
<keyword evidence="3" id="KW-0488">Methylation</keyword>